<dbReference type="PROSITE" id="PS00216">
    <property type="entry name" value="SUGAR_TRANSPORT_1"/>
    <property type="match status" value="1"/>
</dbReference>
<evidence type="ECO:0000256" key="1">
    <source>
        <dbReference type="ARBA" id="ARBA00004141"/>
    </source>
</evidence>
<comment type="subcellular location">
    <subcellularLocation>
        <location evidence="1">Membrane</location>
        <topology evidence="1">Multi-pass membrane protein</topology>
    </subcellularLocation>
</comment>
<dbReference type="FunFam" id="1.20.1250.20:FF:000172">
    <property type="entry name" value="MFS multidrug resistance transporter"/>
    <property type="match status" value="1"/>
</dbReference>
<accession>A0A2I2GKV3</accession>
<dbReference type="Gene3D" id="1.20.1720.10">
    <property type="entry name" value="Multidrug resistance protein D"/>
    <property type="match status" value="1"/>
</dbReference>
<feature type="transmembrane region" description="Helical" evidence="7">
    <location>
        <begin position="395"/>
        <end position="416"/>
    </location>
</feature>
<feature type="transmembrane region" description="Helical" evidence="7">
    <location>
        <begin position="127"/>
        <end position="150"/>
    </location>
</feature>
<dbReference type="AlphaFoldDB" id="A0A2I2GKV3"/>
<dbReference type="SUPFAM" id="SSF103473">
    <property type="entry name" value="MFS general substrate transporter"/>
    <property type="match status" value="1"/>
</dbReference>
<proteinExistence type="predicted"/>
<evidence type="ECO:0000313" key="10">
    <source>
        <dbReference type="Proteomes" id="UP000234275"/>
    </source>
</evidence>
<dbReference type="GO" id="GO:0042908">
    <property type="term" value="P:xenobiotic transport"/>
    <property type="evidence" value="ECO:0007669"/>
    <property type="project" value="UniProtKB-ARBA"/>
</dbReference>
<evidence type="ECO:0000256" key="4">
    <source>
        <dbReference type="ARBA" id="ARBA00022989"/>
    </source>
</evidence>
<evidence type="ECO:0000256" key="3">
    <source>
        <dbReference type="ARBA" id="ARBA00022692"/>
    </source>
</evidence>
<reference evidence="9 10" key="1">
    <citation type="submission" date="2016-12" db="EMBL/GenBank/DDBJ databases">
        <title>The genomes of Aspergillus section Nigri reveals drivers in fungal speciation.</title>
        <authorList>
            <consortium name="DOE Joint Genome Institute"/>
            <person name="Vesth T.C."/>
            <person name="Nybo J."/>
            <person name="Theobald S."/>
            <person name="Brandl J."/>
            <person name="Frisvad J.C."/>
            <person name="Nielsen K.F."/>
            <person name="Lyhne E.K."/>
            <person name="Kogle M.E."/>
            <person name="Kuo A."/>
            <person name="Riley R."/>
            <person name="Clum A."/>
            <person name="Nolan M."/>
            <person name="Lipzen A."/>
            <person name="Salamov A."/>
            <person name="Henrissat B."/>
            <person name="Wiebenga A."/>
            <person name="De Vries R.P."/>
            <person name="Grigoriev I.V."/>
            <person name="Mortensen U.H."/>
            <person name="Andersen M.R."/>
            <person name="Baker S.E."/>
        </authorList>
    </citation>
    <scope>NUCLEOTIDE SEQUENCE [LARGE SCALE GENOMIC DNA]</scope>
    <source>
        <strain evidence="9 10">IBT 23096</strain>
    </source>
</reference>
<keyword evidence="2" id="KW-0813">Transport</keyword>
<keyword evidence="10" id="KW-1185">Reference proteome</keyword>
<dbReference type="GO" id="GO:0005886">
    <property type="term" value="C:plasma membrane"/>
    <property type="evidence" value="ECO:0007669"/>
    <property type="project" value="TreeGrafter"/>
</dbReference>
<feature type="transmembrane region" description="Helical" evidence="7">
    <location>
        <begin position="74"/>
        <end position="92"/>
    </location>
</feature>
<dbReference type="PANTHER" id="PTHR23502:SF51">
    <property type="entry name" value="QUINIDINE RESISTANCE PROTEIN 1-RELATED"/>
    <property type="match status" value="1"/>
</dbReference>
<comment type="caution">
    <text evidence="9">The sequence shown here is derived from an EMBL/GenBank/DDBJ whole genome shotgun (WGS) entry which is preliminary data.</text>
</comment>
<dbReference type="GeneID" id="36554045"/>
<dbReference type="GO" id="GO:0140115">
    <property type="term" value="P:export across plasma membrane"/>
    <property type="evidence" value="ECO:0007669"/>
    <property type="project" value="UniProtKB-ARBA"/>
</dbReference>
<evidence type="ECO:0000259" key="8">
    <source>
        <dbReference type="PROSITE" id="PS50850"/>
    </source>
</evidence>
<dbReference type="Pfam" id="PF07690">
    <property type="entry name" value="MFS_1"/>
    <property type="match status" value="1"/>
</dbReference>
<feature type="transmembrane region" description="Helical" evidence="7">
    <location>
        <begin position="365"/>
        <end position="383"/>
    </location>
</feature>
<feature type="region of interest" description="Disordered" evidence="6">
    <location>
        <begin position="1"/>
        <end position="27"/>
    </location>
</feature>
<dbReference type="STRING" id="1392250.A0A2I2GKV3"/>
<evidence type="ECO:0000256" key="5">
    <source>
        <dbReference type="ARBA" id="ARBA00023136"/>
    </source>
</evidence>
<feature type="domain" description="Major facilitator superfamily (MFS) profile" evidence="8">
    <location>
        <begin position="39"/>
        <end position="485"/>
    </location>
</feature>
<dbReference type="InterPro" id="IPR011701">
    <property type="entry name" value="MFS"/>
</dbReference>
<sequence length="492" mass="53034">MKTSSGEDLAKDTVVTASELNPETPKPHTILSERAKICTILVGATMAFLAPVSADIYYPALGQLSHDLHVSTSTINFTIHLLSIQGIIPLFTATFSDQYGRRPIALAGLIIYVGINIGLALQKSFPALLVLRCFQSFGGSGVSIVAMGLTTDVVTRAERGKYLVYSSMGFTLGPALGPLLGGLFTQFLGWRSIFWFLAIFASLTIALLVGFLPETCRCLVGNGSVPAQPWNRSLLQIANRDSQPLPDTDTVVGLKSRPGPLSTLKLALEKEAGSLILFTAVLDCGYSAILSSLPSLLETRYGYNSLQIGLCYFPYGLGALSCRWTVGKLADWNFRGHGRLAGQQIAGNIQPRLQEIPVEKARLQIALPLVYASCAMIVIYSWVMNYNVHVAGPLVMLFFIALSVSGAITTLNALNVDCHADRAASTMAAINVFRSTFSAGAIAAVVPLIERIGLGWTGTLVAAIWLVCSFLLWVVYVYGFLWRVGDDEEVKA</sequence>
<dbReference type="InterPro" id="IPR020846">
    <property type="entry name" value="MFS_dom"/>
</dbReference>
<dbReference type="RefSeq" id="XP_024708812.1">
    <property type="nucleotide sequence ID" value="XM_024846346.1"/>
</dbReference>
<evidence type="ECO:0000256" key="2">
    <source>
        <dbReference type="ARBA" id="ARBA00022448"/>
    </source>
</evidence>
<feature type="transmembrane region" description="Helical" evidence="7">
    <location>
        <begin position="35"/>
        <end position="54"/>
    </location>
</feature>
<feature type="transmembrane region" description="Helical" evidence="7">
    <location>
        <begin position="162"/>
        <end position="187"/>
    </location>
</feature>
<feature type="transmembrane region" description="Helical" evidence="7">
    <location>
        <begin position="104"/>
        <end position="121"/>
    </location>
</feature>
<dbReference type="InterPro" id="IPR036259">
    <property type="entry name" value="MFS_trans_sf"/>
</dbReference>
<name>A0A2I2GKV3_9EURO</name>
<dbReference type="InterPro" id="IPR005829">
    <property type="entry name" value="Sugar_transporter_CS"/>
</dbReference>
<protein>
    <submittedName>
        <fullName evidence="9">MFS general substrate transporter</fullName>
    </submittedName>
</protein>
<dbReference type="Proteomes" id="UP000234275">
    <property type="component" value="Unassembled WGS sequence"/>
</dbReference>
<dbReference type="PROSITE" id="PS50850">
    <property type="entry name" value="MFS"/>
    <property type="match status" value="1"/>
</dbReference>
<evidence type="ECO:0000313" key="9">
    <source>
        <dbReference type="EMBL" id="PLB53510.1"/>
    </source>
</evidence>
<organism evidence="9 10">
    <name type="scientific">Aspergillus steynii IBT 23096</name>
    <dbReference type="NCBI Taxonomy" id="1392250"/>
    <lineage>
        <taxon>Eukaryota</taxon>
        <taxon>Fungi</taxon>
        <taxon>Dikarya</taxon>
        <taxon>Ascomycota</taxon>
        <taxon>Pezizomycotina</taxon>
        <taxon>Eurotiomycetes</taxon>
        <taxon>Eurotiomycetidae</taxon>
        <taxon>Eurotiales</taxon>
        <taxon>Aspergillaceae</taxon>
        <taxon>Aspergillus</taxon>
        <taxon>Aspergillus subgen. Circumdati</taxon>
    </lineage>
</organism>
<dbReference type="GO" id="GO:0022857">
    <property type="term" value="F:transmembrane transporter activity"/>
    <property type="evidence" value="ECO:0007669"/>
    <property type="project" value="InterPro"/>
</dbReference>
<gene>
    <name evidence="9" type="ORF">P170DRAFT_400794</name>
</gene>
<dbReference type="Gene3D" id="1.20.1250.20">
    <property type="entry name" value="MFS general substrate transporter like domains"/>
    <property type="match status" value="1"/>
</dbReference>
<feature type="transmembrane region" description="Helical" evidence="7">
    <location>
        <begin position="428"/>
        <end position="449"/>
    </location>
</feature>
<dbReference type="EMBL" id="MSFO01000002">
    <property type="protein sequence ID" value="PLB53510.1"/>
    <property type="molecule type" value="Genomic_DNA"/>
</dbReference>
<feature type="transmembrane region" description="Helical" evidence="7">
    <location>
        <begin position="455"/>
        <end position="481"/>
    </location>
</feature>
<evidence type="ECO:0000256" key="6">
    <source>
        <dbReference type="SAM" id="MobiDB-lite"/>
    </source>
</evidence>
<dbReference type="PANTHER" id="PTHR23502">
    <property type="entry name" value="MAJOR FACILITATOR SUPERFAMILY"/>
    <property type="match status" value="1"/>
</dbReference>
<keyword evidence="3 7" id="KW-0812">Transmembrane</keyword>
<feature type="transmembrane region" description="Helical" evidence="7">
    <location>
        <begin position="193"/>
        <end position="212"/>
    </location>
</feature>
<dbReference type="OrthoDB" id="2441642at2759"/>
<dbReference type="VEuPathDB" id="FungiDB:P170DRAFT_400794"/>
<keyword evidence="4 7" id="KW-1133">Transmembrane helix</keyword>
<evidence type="ECO:0000256" key="7">
    <source>
        <dbReference type="SAM" id="Phobius"/>
    </source>
</evidence>
<keyword evidence="5 7" id="KW-0472">Membrane</keyword>